<dbReference type="InterPro" id="IPR000748">
    <property type="entry name" value="PsdUridine_synth_RsuA/RluB/E/F"/>
</dbReference>
<dbReference type="PROSITE" id="PS50889">
    <property type="entry name" value="S4"/>
    <property type="match status" value="1"/>
</dbReference>
<sequence>METERLQKYISRCGYVSRRKAEELIVAGKVQVNGRFITELGVKINPAIDRVKIDGQRIEPETLEYYIFNKPKGSITSVGDPQGRATVMDYLKDIKTRVYPVGRLDYNTEGLLLFTNDGALAQALMHPSKGVTKTYEVKLKGRVLDEHLEALSQGIELEDGVTSPAEIVDYGFDSKTNTTTVEITIHEGRNRQVRRMFEHFKYSVYNLKRIAYGGLTLAGLKRGAYRKLQGEELRQLKALCKLPFSKHDNVEDHKRVVPRDNKKQFGRSGATRSSNRNNQRRPKGGR</sequence>
<dbReference type="InterPro" id="IPR002942">
    <property type="entry name" value="S4_RNA-bd"/>
</dbReference>
<dbReference type="FunFam" id="3.10.290.10:FF:000003">
    <property type="entry name" value="Pseudouridine synthase"/>
    <property type="match status" value="1"/>
</dbReference>
<keyword evidence="2 4" id="KW-0694">RNA-binding</keyword>
<dbReference type="GO" id="GO:0003723">
    <property type="term" value="F:RNA binding"/>
    <property type="evidence" value="ECO:0007669"/>
    <property type="project" value="UniProtKB-KW"/>
</dbReference>
<dbReference type="Gene3D" id="3.10.290.10">
    <property type="entry name" value="RNA-binding S4 domain"/>
    <property type="match status" value="1"/>
</dbReference>
<feature type="region of interest" description="Disordered" evidence="6">
    <location>
        <begin position="251"/>
        <end position="286"/>
    </location>
</feature>
<dbReference type="SUPFAM" id="SSF55174">
    <property type="entry name" value="Alpha-L RNA-binding motif"/>
    <property type="match status" value="1"/>
</dbReference>
<proteinExistence type="inferred from homology"/>
<dbReference type="Proteomes" id="UP000255367">
    <property type="component" value="Unassembled WGS sequence"/>
</dbReference>
<evidence type="ECO:0000313" key="8">
    <source>
        <dbReference type="EMBL" id="SUP40621.1"/>
    </source>
</evidence>
<dbReference type="InterPro" id="IPR050343">
    <property type="entry name" value="RsuA_PseudoU_synthase"/>
</dbReference>
<organism evidence="8 9">
    <name type="scientific">Veillonella criceti</name>
    <dbReference type="NCBI Taxonomy" id="103891"/>
    <lineage>
        <taxon>Bacteria</taxon>
        <taxon>Bacillati</taxon>
        <taxon>Bacillota</taxon>
        <taxon>Negativicutes</taxon>
        <taxon>Veillonellales</taxon>
        <taxon>Veillonellaceae</taxon>
        <taxon>Veillonella</taxon>
    </lineage>
</organism>
<protein>
    <recommendedName>
        <fullName evidence="5">Pseudouridine synthase</fullName>
        <ecNumber evidence="5">5.4.99.-</ecNumber>
    </recommendedName>
</protein>
<dbReference type="GO" id="GO:0120159">
    <property type="term" value="F:rRNA pseudouridine synthase activity"/>
    <property type="evidence" value="ECO:0007669"/>
    <property type="project" value="UniProtKB-ARBA"/>
</dbReference>
<feature type="compositionally biased region" description="Basic and acidic residues" evidence="6">
    <location>
        <begin position="251"/>
        <end position="263"/>
    </location>
</feature>
<keyword evidence="9" id="KW-1185">Reference proteome</keyword>
<dbReference type="Gene3D" id="3.30.70.580">
    <property type="entry name" value="Pseudouridine synthase I, catalytic domain, N-terminal subdomain"/>
    <property type="match status" value="1"/>
</dbReference>
<evidence type="ECO:0000313" key="9">
    <source>
        <dbReference type="Proteomes" id="UP000255367"/>
    </source>
</evidence>
<comment type="similarity">
    <text evidence="1 5">Belongs to the pseudouridine synthase RsuA family.</text>
</comment>
<dbReference type="SUPFAM" id="SSF55120">
    <property type="entry name" value="Pseudouridine synthase"/>
    <property type="match status" value="1"/>
</dbReference>
<evidence type="ECO:0000256" key="6">
    <source>
        <dbReference type="SAM" id="MobiDB-lite"/>
    </source>
</evidence>
<dbReference type="CDD" id="cd02870">
    <property type="entry name" value="PseudoU_synth_RsuA_like"/>
    <property type="match status" value="1"/>
</dbReference>
<dbReference type="Pfam" id="PF00849">
    <property type="entry name" value="PseudoU_synth_2"/>
    <property type="match status" value="1"/>
</dbReference>
<feature type="domain" description="RNA-binding S4" evidence="7">
    <location>
        <begin position="4"/>
        <end position="68"/>
    </location>
</feature>
<evidence type="ECO:0000256" key="3">
    <source>
        <dbReference type="ARBA" id="ARBA00023235"/>
    </source>
</evidence>
<dbReference type="Pfam" id="PF01479">
    <property type="entry name" value="S4"/>
    <property type="match status" value="1"/>
</dbReference>
<evidence type="ECO:0000256" key="2">
    <source>
        <dbReference type="ARBA" id="ARBA00022884"/>
    </source>
</evidence>
<dbReference type="GO" id="GO:0005829">
    <property type="term" value="C:cytosol"/>
    <property type="evidence" value="ECO:0007669"/>
    <property type="project" value="UniProtKB-ARBA"/>
</dbReference>
<dbReference type="PANTHER" id="PTHR47683">
    <property type="entry name" value="PSEUDOURIDINE SYNTHASE FAMILY PROTEIN-RELATED"/>
    <property type="match status" value="1"/>
</dbReference>
<dbReference type="InterPro" id="IPR006145">
    <property type="entry name" value="PsdUridine_synth_RsuA/RluA"/>
</dbReference>
<dbReference type="PROSITE" id="PS01149">
    <property type="entry name" value="PSI_RSU"/>
    <property type="match status" value="1"/>
</dbReference>
<dbReference type="InterPro" id="IPR036986">
    <property type="entry name" value="S4_RNA-bd_sf"/>
</dbReference>
<dbReference type="InterPro" id="IPR018496">
    <property type="entry name" value="PsdUridine_synth_RsuA/RluB_CS"/>
</dbReference>
<dbReference type="PANTHER" id="PTHR47683:SF2">
    <property type="entry name" value="RNA-BINDING S4 DOMAIN-CONTAINING PROTEIN"/>
    <property type="match status" value="1"/>
</dbReference>
<evidence type="ECO:0000256" key="4">
    <source>
        <dbReference type="PROSITE-ProRule" id="PRU00182"/>
    </source>
</evidence>
<dbReference type="InterPro" id="IPR042092">
    <property type="entry name" value="PsdUridine_s_RsuA/RluB/E/F_cat"/>
</dbReference>
<reference evidence="8 9" key="1">
    <citation type="submission" date="2018-06" db="EMBL/GenBank/DDBJ databases">
        <authorList>
            <consortium name="Pathogen Informatics"/>
            <person name="Doyle S."/>
        </authorList>
    </citation>
    <scope>NUCLEOTIDE SEQUENCE [LARGE SCALE GENOMIC DNA]</scope>
    <source>
        <strain evidence="8 9">NCTC12020</strain>
    </source>
</reference>
<dbReference type="GO" id="GO:0000455">
    <property type="term" value="P:enzyme-directed rRNA pseudouridine synthesis"/>
    <property type="evidence" value="ECO:0007669"/>
    <property type="project" value="UniProtKB-ARBA"/>
</dbReference>
<evidence type="ECO:0000256" key="1">
    <source>
        <dbReference type="ARBA" id="ARBA00008348"/>
    </source>
</evidence>
<gene>
    <name evidence="8" type="primary">rluB</name>
    <name evidence="8" type="ORF">NCTC12020_00345</name>
</gene>
<dbReference type="Gene3D" id="3.30.70.1560">
    <property type="entry name" value="Alpha-L RNA-binding motif"/>
    <property type="match status" value="1"/>
</dbReference>
<keyword evidence="3 5" id="KW-0413">Isomerase</keyword>
<name>A0A380NHH9_9FIRM</name>
<dbReference type="EMBL" id="UHIO01000001">
    <property type="protein sequence ID" value="SUP40621.1"/>
    <property type="molecule type" value="Genomic_DNA"/>
</dbReference>
<accession>A0A380NHH9</accession>
<dbReference type="EC" id="5.4.99.-" evidence="5"/>
<dbReference type="NCBIfam" id="TIGR00093">
    <property type="entry name" value="pseudouridine synthase"/>
    <property type="match status" value="1"/>
</dbReference>
<evidence type="ECO:0000259" key="7">
    <source>
        <dbReference type="SMART" id="SM00363"/>
    </source>
</evidence>
<dbReference type="AlphaFoldDB" id="A0A380NHH9"/>
<dbReference type="InterPro" id="IPR020103">
    <property type="entry name" value="PsdUridine_synth_cat_dom_sf"/>
</dbReference>
<dbReference type="SMART" id="SM00363">
    <property type="entry name" value="S4"/>
    <property type="match status" value="1"/>
</dbReference>
<dbReference type="OrthoDB" id="9807213at2"/>
<dbReference type="InterPro" id="IPR020094">
    <property type="entry name" value="TruA/RsuA/RluB/E/F_N"/>
</dbReference>
<dbReference type="FunFam" id="3.30.70.1560:FF:000001">
    <property type="entry name" value="Pseudouridine synthase"/>
    <property type="match status" value="1"/>
</dbReference>
<dbReference type="CDD" id="cd00165">
    <property type="entry name" value="S4"/>
    <property type="match status" value="1"/>
</dbReference>
<evidence type="ECO:0000256" key="5">
    <source>
        <dbReference type="RuleBase" id="RU003887"/>
    </source>
</evidence>